<dbReference type="AlphaFoldDB" id="A0A1F6ESD1"/>
<keyword evidence="5 10" id="KW-1133">Transmembrane helix</keyword>
<feature type="transmembrane region" description="Helical" evidence="10">
    <location>
        <begin position="88"/>
        <end position="105"/>
    </location>
</feature>
<comment type="similarity">
    <text evidence="2">Belongs to the VKOR family.</text>
</comment>
<dbReference type="Proteomes" id="UP000176714">
    <property type="component" value="Unassembled WGS sequence"/>
</dbReference>
<accession>A0A1F6ESD1</accession>
<keyword evidence="4" id="KW-0874">Quinone</keyword>
<dbReference type="PANTHER" id="PTHR34573:SF1">
    <property type="entry name" value="VITAMIN K EPOXIDE REDUCTASE DOMAIN-CONTAINING PROTEIN"/>
    <property type="match status" value="1"/>
</dbReference>
<keyword evidence="6" id="KW-0560">Oxidoreductase</keyword>
<gene>
    <name evidence="12" type="ORF">A2950_02090</name>
</gene>
<keyword evidence="9" id="KW-0676">Redox-active center</keyword>
<dbReference type="GO" id="GO:0016491">
    <property type="term" value="F:oxidoreductase activity"/>
    <property type="evidence" value="ECO:0007669"/>
    <property type="project" value="UniProtKB-KW"/>
</dbReference>
<keyword evidence="7 10" id="KW-0472">Membrane</keyword>
<reference evidence="12 13" key="1">
    <citation type="journal article" date="2016" name="Nat. Commun.">
        <title>Thousands of microbial genomes shed light on interconnected biogeochemical processes in an aquifer system.</title>
        <authorList>
            <person name="Anantharaman K."/>
            <person name="Brown C.T."/>
            <person name="Hug L.A."/>
            <person name="Sharon I."/>
            <person name="Castelle C.J."/>
            <person name="Probst A.J."/>
            <person name="Thomas B.C."/>
            <person name="Singh A."/>
            <person name="Wilkins M.J."/>
            <person name="Karaoz U."/>
            <person name="Brodie E.L."/>
            <person name="Williams K.H."/>
            <person name="Hubbard S.S."/>
            <person name="Banfield J.F."/>
        </authorList>
    </citation>
    <scope>NUCLEOTIDE SEQUENCE [LARGE SCALE GENOMIC DNA]</scope>
</reference>
<evidence type="ECO:0000256" key="4">
    <source>
        <dbReference type="ARBA" id="ARBA00022719"/>
    </source>
</evidence>
<organism evidence="12 13">
    <name type="scientific">Candidatus Kaiserbacteria bacterium RIFCSPLOWO2_01_FULL_55_19</name>
    <dbReference type="NCBI Taxonomy" id="1798516"/>
    <lineage>
        <taxon>Bacteria</taxon>
        <taxon>Candidatus Kaiseribacteriota</taxon>
    </lineage>
</organism>
<dbReference type="CDD" id="cd12916">
    <property type="entry name" value="VKOR_1"/>
    <property type="match status" value="1"/>
</dbReference>
<dbReference type="EMBL" id="MFMD01000012">
    <property type="protein sequence ID" value="OGG76530.1"/>
    <property type="molecule type" value="Genomic_DNA"/>
</dbReference>
<keyword evidence="8" id="KW-1015">Disulfide bond</keyword>
<evidence type="ECO:0000256" key="7">
    <source>
        <dbReference type="ARBA" id="ARBA00023136"/>
    </source>
</evidence>
<dbReference type="InterPro" id="IPR038354">
    <property type="entry name" value="VKOR_sf"/>
</dbReference>
<proteinExistence type="inferred from homology"/>
<dbReference type="Gene3D" id="1.20.1440.130">
    <property type="entry name" value="VKOR domain"/>
    <property type="match status" value="1"/>
</dbReference>
<comment type="subcellular location">
    <subcellularLocation>
        <location evidence="1">Membrane</location>
        <topology evidence="1">Multi-pass membrane protein</topology>
    </subcellularLocation>
</comment>
<dbReference type="Pfam" id="PF07884">
    <property type="entry name" value="VKOR"/>
    <property type="match status" value="1"/>
</dbReference>
<comment type="caution">
    <text evidence="12">The sequence shown here is derived from an EMBL/GenBank/DDBJ whole genome shotgun (WGS) entry which is preliminary data.</text>
</comment>
<protein>
    <recommendedName>
        <fullName evidence="11">Vitamin K epoxide reductase domain-containing protein</fullName>
    </recommendedName>
</protein>
<evidence type="ECO:0000256" key="8">
    <source>
        <dbReference type="ARBA" id="ARBA00023157"/>
    </source>
</evidence>
<dbReference type="InterPro" id="IPR044698">
    <property type="entry name" value="VKOR/LTO1"/>
</dbReference>
<evidence type="ECO:0000256" key="1">
    <source>
        <dbReference type="ARBA" id="ARBA00004141"/>
    </source>
</evidence>
<evidence type="ECO:0000259" key="11">
    <source>
        <dbReference type="SMART" id="SM00756"/>
    </source>
</evidence>
<evidence type="ECO:0000256" key="9">
    <source>
        <dbReference type="ARBA" id="ARBA00023284"/>
    </source>
</evidence>
<feature type="transmembrane region" description="Helical" evidence="10">
    <location>
        <begin position="111"/>
        <end position="135"/>
    </location>
</feature>
<sequence>MKRLGVVGILVLAFLGLADSLYLAQSAETGIPLLCDIQNLTGCNIVAASEYSRVFGIPLAEYGVFFYGVLFVLAALELVLFNRFLRRTLQTLAVIGIIFSLYFSILQIFVINAFCIYCLVSALIALLVIVCARYIEPLQTHEENTPSPPQPHLTMPPAA</sequence>
<name>A0A1F6ESD1_9BACT</name>
<evidence type="ECO:0000256" key="3">
    <source>
        <dbReference type="ARBA" id="ARBA00022692"/>
    </source>
</evidence>
<evidence type="ECO:0000313" key="13">
    <source>
        <dbReference type="Proteomes" id="UP000176714"/>
    </source>
</evidence>
<dbReference type="GO" id="GO:0048038">
    <property type="term" value="F:quinone binding"/>
    <property type="evidence" value="ECO:0007669"/>
    <property type="project" value="UniProtKB-KW"/>
</dbReference>
<dbReference type="GO" id="GO:0016020">
    <property type="term" value="C:membrane"/>
    <property type="evidence" value="ECO:0007669"/>
    <property type="project" value="UniProtKB-SubCell"/>
</dbReference>
<evidence type="ECO:0000256" key="5">
    <source>
        <dbReference type="ARBA" id="ARBA00022989"/>
    </source>
</evidence>
<feature type="transmembrane region" description="Helical" evidence="10">
    <location>
        <begin position="62"/>
        <end position="81"/>
    </location>
</feature>
<feature type="domain" description="Vitamin K epoxide reductase" evidence="11">
    <location>
        <begin position="2"/>
        <end position="134"/>
    </location>
</feature>
<evidence type="ECO:0000256" key="6">
    <source>
        <dbReference type="ARBA" id="ARBA00023002"/>
    </source>
</evidence>
<dbReference type="InterPro" id="IPR012932">
    <property type="entry name" value="VKOR"/>
</dbReference>
<evidence type="ECO:0000256" key="2">
    <source>
        <dbReference type="ARBA" id="ARBA00006214"/>
    </source>
</evidence>
<dbReference type="SMART" id="SM00756">
    <property type="entry name" value="VKc"/>
    <property type="match status" value="1"/>
</dbReference>
<dbReference type="STRING" id="1798516.A2950_02090"/>
<evidence type="ECO:0000256" key="10">
    <source>
        <dbReference type="SAM" id="Phobius"/>
    </source>
</evidence>
<evidence type="ECO:0000313" key="12">
    <source>
        <dbReference type="EMBL" id="OGG76530.1"/>
    </source>
</evidence>
<keyword evidence="3 10" id="KW-0812">Transmembrane</keyword>
<dbReference type="PANTHER" id="PTHR34573">
    <property type="entry name" value="VKC DOMAIN-CONTAINING PROTEIN"/>
    <property type="match status" value="1"/>
</dbReference>